<feature type="compositionally biased region" description="Basic residues" evidence="1">
    <location>
        <begin position="170"/>
        <end position="194"/>
    </location>
</feature>
<dbReference type="AlphaFoldDB" id="A0A3S9MMJ1"/>
<feature type="domain" description="AAA+ ATPase" evidence="2">
    <location>
        <begin position="303"/>
        <end position="492"/>
    </location>
</feature>
<feature type="compositionally biased region" description="Basic residues" evidence="1">
    <location>
        <begin position="94"/>
        <end position="113"/>
    </location>
</feature>
<accession>A0A3S9MMJ1</accession>
<dbReference type="EMBL" id="CP034539">
    <property type="protein sequence ID" value="AZQ40396.1"/>
    <property type="molecule type" value="Genomic_DNA"/>
</dbReference>
<reference evidence="3 4" key="1">
    <citation type="journal article" date="2019" name="Int. J. Syst. Evol. Microbiol.">
        <title>Streptomyces cyaneochromogenes sp. nov., a blue pigment-producing actinomycete from manganese-contaminated soil.</title>
        <authorList>
            <person name="Tang X."/>
            <person name="Zhao J."/>
            <person name="Li K."/>
            <person name="Chen Z."/>
            <person name="Sun Y."/>
            <person name="Gao J."/>
        </authorList>
    </citation>
    <scope>NUCLEOTIDE SEQUENCE [LARGE SCALE GENOMIC DNA]</scope>
    <source>
        <strain evidence="3 4">MK-45</strain>
    </source>
</reference>
<dbReference type="SMART" id="SM00382">
    <property type="entry name" value="AAA"/>
    <property type="match status" value="1"/>
</dbReference>
<feature type="compositionally biased region" description="Low complexity" evidence="1">
    <location>
        <begin position="125"/>
        <end position="134"/>
    </location>
</feature>
<sequence length="580" mass="63648">MRGHLGHALHDGQDRTLPGRGDRPVHAAGHGRHPRRRGRLAVPHRRGGAPPHRAPVPGAGADPEGAGGRERRRVLPRAGPAEQTHHPAAAHLDRPRRRTPAAPRRRPGGRHPGRRLDRHGPTAHPPRLLLLGRLLGPGGLPGGGRGTGRGAHGGLSDGRARAAEVGRRERPAHRGRGALPRPRPRRHRTRRRRAAGAYPDRAVLLAQRHRPHGSGRSSGPGRPDRPHPAHPAAARRRAAGGAHQPGAGPHPRPAPRPRKGPGVVTPEPIPPRPTTRNAPDRPDGRAYVVRGDLDLAVDVALATGRPLLLRGDPGSGKSSFAAHVAWLNGWAYHEHVVTSRTQAPDLLWSFDHVLRLADAQAQRLKPIDAYVEPGVLWKAFAPRCARAHTHRARSHRMPRSRGRRPVRTDSTDLCAQSVVLIDEIDKADPELPNGLLVPLGSRRFTLSQTGRDIEPEDDAKALVVITTNEQRELPEAFLRRCLVVKLEHPEPEELVEVARTHVEAYDGPFTDADLLLAQDLADLVQGLREDAERRAHRKPSTAEFLDAFHACRKMGIRVEDSDERWRTLRRMALLKQDNVA</sequence>
<dbReference type="Gene3D" id="3.40.50.300">
    <property type="entry name" value="P-loop containing nucleotide triphosphate hydrolases"/>
    <property type="match status" value="1"/>
</dbReference>
<dbReference type="PANTHER" id="PTHR42759">
    <property type="entry name" value="MOXR FAMILY PROTEIN"/>
    <property type="match status" value="1"/>
</dbReference>
<feature type="compositionally biased region" description="Basic residues" evidence="1">
    <location>
        <begin position="29"/>
        <end position="47"/>
    </location>
</feature>
<dbReference type="Proteomes" id="UP000280298">
    <property type="component" value="Chromosome"/>
</dbReference>
<dbReference type="InterPro" id="IPR050764">
    <property type="entry name" value="CbbQ/NirQ/NorQ/GpvN"/>
</dbReference>
<organism evidence="3 4">
    <name type="scientific">Streptomyces cyaneochromogenes</name>
    <dbReference type="NCBI Taxonomy" id="2496836"/>
    <lineage>
        <taxon>Bacteria</taxon>
        <taxon>Bacillati</taxon>
        <taxon>Actinomycetota</taxon>
        <taxon>Actinomycetes</taxon>
        <taxon>Kitasatosporales</taxon>
        <taxon>Streptomycetaceae</taxon>
        <taxon>Streptomyces</taxon>
    </lineage>
</organism>
<feature type="region of interest" description="Disordered" evidence="1">
    <location>
        <begin position="1"/>
        <end position="286"/>
    </location>
</feature>
<dbReference type="KEGG" id="scya:EJ357_14435"/>
<evidence type="ECO:0000313" key="4">
    <source>
        <dbReference type="Proteomes" id="UP000280298"/>
    </source>
</evidence>
<feature type="compositionally biased region" description="Basic residues" evidence="1">
    <location>
        <begin position="388"/>
        <end position="405"/>
    </location>
</feature>
<dbReference type="SUPFAM" id="SSF52540">
    <property type="entry name" value="P-loop containing nucleoside triphosphate hydrolases"/>
    <property type="match status" value="1"/>
</dbReference>
<feature type="compositionally biased region" description="Basic and acidic residues" evidence="1">
    <location>
        <begin position="158"/>
        <end position="169"/>
    </location>
</feature>
<dbReference type="GO" id="GO:0005524">
    <property type="term" value="F:ATP binding"/>
    <property type="evidence" value="ECO:0007669"/>
    <property type="project" value="InterPro"/>
</dbReference>
<gene>
    <name evidence="3" type="ORF">EJ357_14435</name>
</gene>
<dbReference type="GO" id="GO:0016887">
    <property type="term" value="F:ATP hydrolysis activity"/>
    <property type="evidence" value="ECO:0007669"/>
    <property type="project" value="InterPro"/>
</dbReference>
<dbReference type="PANTHER" id="PTHR42759:SF1">
    <property type="entry name" value="MAGNESIUM-CHELATASE SUBUNIT CHLD"/>
    <property type="match status" value="1"/>
</dbReference>
<dbReference type="OrthoDB" id="9783370at2"/>
<feature type="compositionally biased region" description="Low complexity" evidence="1">
    <location>
        <begin position="55"/>
        <end position="64"/>
    </location>
</feature>
<dbReference type="InterPro" id="IPR011704">
    <property type="entry name" value="ATPase_dyneun-rel_AAA"/>
</dbReference>
<evidence type="ECO:0000256" key="1">
    <source>
        <dbReference type="SAM" id="MobiDB-lite"/>
    </source>
</evidence>
<dbReference type="InterPro" id="IPR027417">
    <property type="entry name" value="P-loop_NTPase"/>
</dbReference>
<keyword evidence="4" id="KW-1185">Reference proteome</keyword>
<feature type="region of interest" description="Disordered" evidence="1">
    <location>
        <begin position="388"/>
        <end position="408"/>
    </location>
</feature>
<evidence type="ECO:0000259" key="2">
    <source>
        <dbReference type="SMART" id="SM00382"/>
    </source>
</evidence>
<protein>
    <submittedName>
        <fullName evidence="3">AAA family ATPase</fullName>
    </submittedName>
</protein>
<dbReference type="InterPro" id="IPR003593">
    <property type="entry name" value="AAA+_ATPase"/>
</dbReference>
<dbReference type="Pfam" id="PF07728">
    <property type="entry name" value="AAA_5"/>
    <property type="match status" value="1"/>
</dbReference>
<name>A0A3S9MMJ1_9ACTN</name>
<proteinExistence type="predicted"/>
<feature type="compositionally biased region" description="Gly residues" evidence="1">
    <location>
        <begin position="135"/>
        <end position="156"/>
    </location>
</feature>
<evidence type="ECO:0000313" key="3">
    <source>
        <dbReference type="EMBL" id="AZQ40396.1"/>
    </source>
</evidence>